<organism evidence="1">
    <name type="scientific">marine sediment metagenome</name>
    <dbReference type="NCBI Taxonomy" id="412755"/>
    <lineage>
        <taxon>unclassified sequences</taxon>
        <taxon>metagenomes</taxon>
        <taxon>ecological metagenomes</taxon>
    </lineage>
</organism>
<reference evidence="1" key="1">
    <citation type="journal article" date="2014" name="Front. Microbiol.">
        <title>High frequency of phylogenetically diverse reductive dehalogenase-homologous genes in deep subseafloor sedimentary metagenomes.</title>
        <authorList>
            <person name="Kawai M."/>
            <person name="Futagami T."/>
            <person name="Toyoda A."/>
            <person name="Takaki Y."/>
            <person name="Nishi S."/>
            <person name="Hori S."/>
            <person name="Arai W."/>
            <person name="Tsubouchi T."/>
            <person name="Morono Y."/>
            <person name="Uchiyama I."/>
            <person name="Ito T."/>
            <person name="Fujiyama A."/>
            <person name="Inagaki F."/>
            <person name="Takami H."/>
        </authorList>
    </citation>
    <scope>NUCLEOTIDE SEQUENCE</scope>
    <source>
        <strain evidence="1">Expedition CK06-06</strain>
    </source>
</reference>
<dbReference type="AlphaFoldDB" id="X1JF98"/>
<sequence>MEDNCKTKCMLAGMAFADQIFAIRREKYPAALYPINVRGLIREESLIVPHSELAMHVSAAGKKLMAWAITEDSRYAHIVYEDEDGCCTHTHGLPEEVLAPELIRTTKELLHLKGGE</sequence>
<dbReference type="EMBL" id="BARU01025606">
    <property type="protein sequence ID" value="GAH68438.1"/>
    <property type="molecule type" value="Genomic_DNA"/>
</dbReference>
<evidence type="ECO:0000313" key="1">
    <source>
        <dbReference type="EMBL" id="GAH68438.1"/>
    </source>
</evidence>
<accession>X1JF98</accession>
<comment type="caution">
    <text evidence="1">The sequence shown here is derived from an EMBL/GenBank/DDBJ whole genome shotgun (WGS) entry which is preliminary data.</text>
</comment>
<gene>
    <name evidence="1" type="ORF">S03H2_41237</name>
</gene>
<proteinExistence type="predicted"/>
<name>X1JF98_9ZZZZ</name>
<protein>
    <submittedName>
        <fullName evidence="1">Uncharacterized protein</fullName>
    </submittedName>
</protein>